<evidence type="ECO:0000256" key="1">
    <source>
        <dbReference type="SAM" id="SignalP"/>
    </source>
</evidence>
<evidence type="ECO:0000313" key="3">
    <source>
        <dbReference type="Proteomes" id="UP000006764"/>
    </source>
</evidence>
<name>A0A0B4XHL6_9GAMM</name>
<dbReference type="Proteomes" id="UP000006764">
    <property type="component" value="Chromosome"/>
</dbReference>
<keyword evidence="3" id="KW-1185">Reference proteome</keyword>
<feature type="signal peptide" evidence="1">
    <location>
        <begin position="1"/>
        <end position="27"/>
    </location>
</feature>
<gene>
    <name evidence="2" type="ORF">S7S_06265</name>
</gene>
<reference evidence="2 3" key="1">
    <citation type="journal article" date="2012" name="J. Bacteriol.">
        <title>Genome sequence of an alkane-degrading bacterium, Alcanivorax pacificus type strain W11-5, isolated from deep sea sediment.</title>
        <authorList>
            <person name="Lai Q."/>
            <person name="Shao Z."/>
        </authorList>
    </citation>
    <scope>NUCLEOTIDE SEQUENCE [LARGE SCALE GENOMIC DNA]</scope>
    <source>
        <strain evidence="2 3">W11-5</strain>
    </source>
</reference>
<feature type="chain" id="PRO_5002098807" evidence="1">
    <location>
        <begin position="28"/>
        <end position="408"/>
    </location>
</feature>
<accession>A0A0B4XHL6</accession>
<dbReference type="STRING" id="391936.S7S_06265"/>
<evidence type="ECO:0000313" key="2">
    <source>
        <dbReference type="EMBL" id="AJD47669.1"/>
    </source>
</evidence>
<dbReference type="AlphaFoldDB" id="A0A0B4XHL6"/>
<protein>
    <submittedName>
        <fullName evidence="2">Uncharacterized protein</fullName>
    </submittedName>
</protein>
<proteinExistence type="predicted"/>
<sequence length="408" mass="47401">MKSAHPAARPFWLVLLFTCLLSLNAHAVDDDENIDEMDEVTPEELSYEDIPVDERIFLREWPKVPFNTAFFDYTPEQIEARWDEFMVGIRAPFPSADYLEYMISNYPEIVEGVEAFNGDFEDFSQKNIHVWRLFLRGDLQQAREEGMKLGVIGLYPAMFAQILQAIYLTERQSDKYMMLQDVANKVREHFHILERAEDDPIAAEIVAFTKLGYAYALARIAEESPVPVIVFRRYIGKIKGGAEEVVELIPDHPLGHAFRAGVDAGIMRRVGRATGRITYGARSTVVDESFGKAFEMAPDIPILNYEYANALIYMSRKRDLNQAYDYLARATRYTPAWSMDALDTMYAFKRLQEVRLFDEQYRSFRSFERQRRRFSRVTDRNLTNVMTAPLTMDMMEHPEKYALPPQEH</sequence>
<organism evidence="2 3">
    <name type="scientific">Isoalcanivorax pacificus W11-5</name>
    <dbReference type="NCBI Taxonomy" id="391936"/>
    <lineage>
        <taxon>Bacteria</taxon>
        <taxon>Pseudomonadati</taxon>
        <taxon>Pseudomonadota</taxon>
        <taxon>Gammaproteobacteria</taxon>
        <taxon>Oceanospirillales</taxon>
        <taxon>Alcanivoracaceae</taxon>
        <taxon>Isoalcanivorax</taxon>
    </lineage>
</organism>
<dbReference type="KEGG" id="apac:S7S_06265"/>
<dbReference type="EMBL" id="CP004387">
    <property type="protein sequence ID" value="AJD47669.1"/>
    <property type="molecule type" value="Genomic_DNA"/>
</dbReference>
<dbReference type="RefSeq" id="WP_008739785.1">
    <property type="nucleotide sequence ID" value="NZ_CP004387.1"/>
</dbReference>
<dbReference type="HOGENOM" id="CLU_056126_0_0_6"/>
<keyword evidence="1" id="KW-0732">Signal</keyword>